<keyword evidence="6" id="KW-1185">Reference proteome</keyword>
<gene>
    <name evidence="5" type="ORF">FHR24_001408</name>
</gene>
<dbReference type="SUPFAM" id="SSF48452">
    <property type="entry name" value="TPR-like"/>
    <property type="match status" value="1"/>
</dbReference>
<feature type="domain" description="Outer membrane lipoprotein BamD-like" evidence="4">
    <location>
        <begin position="35"/>
        <end position="225"/>
    </location>
</feature>
<evidence type="ECO:0000256" key="2">
    <source>
        <dbReference type="ARBA" id="ARBA00023136"/>
    </source>
</evidence>
<proteinExistence type="predicted"/>
<reference evidence="5 6" key="1">
    <citation type="submission" date="2020-03" db="EMBL/GenBank/DDBJ databases">
        <title>Genomic Encyclopedia of Type Strains, Phase IV (KMG-IV): sequencing the most valuable type-strain genomes for metagenomic binning, comparative biology and taxonomic classification.</title>
        <authorList>
            <person name="Goeker M."/>
        </authorList>
    </citation>
    <scope>NUCLEOTIDE SEQUENCE [LARGE SCALE GENOMIC DNA]</scope>
    <source>
        <strain evidence="5 6">DSM 101599</strain>
    </source>
</reference>
<dbReference type="InterPro" id="IPR011990">
    <property type="entry name" value="TPR-like_helical_dom_sf"/>
</dbReference>
<dbReference type="NCBIfam" id="TIGR03302">
    <property type="entry name" value="OM_YfiO"/>
    <property type="match status" value="1"/>
</dbReference>
<dbReference type="EMBL" id="JAASQL010000001">
    <property type="protein sequence ID" value="NIJ44969.1"/>
    <property type="molecule type" value="Genomic_DNA"/>
</dbReference>
<dbReference type="InterPro" id="IPR039565">
    <property type="entry name" value="BamD-like"/>
</dbReference>
<organism evidence="5 6">
    <name type="scientific">Wenyingzhuangia heitensis</name>
    <dbReference type="NCBI Taxonomy" id="1487859"/>
    <lineage>
        <taxon>Bacteria</taxon>
        <taxon>Pseudomonadati</taxon>
        <taxon>Bacteroidota</taxon>
        <taxon>Flavobacteriia</taxon>
        <taxon>Flavobacteriales</taxon>
        <taxon>Flavobacteriaceae</taxon>
        <taxon>Wenyingzhuangia</taxon>
    </lineage>
</organism>
<protein>
    <submittedName>
        <fullName evidence="5">Outer membrane protein assembly factor BamD</fullName>
    </submittedName>
</protein>
<evidence type="ECO:0000256" key="3">
    <source>
        <dbReference type="ARBA" id="ARBA00023237"/>
    </source>
</evidence>
<keyword evidence="1" id="KW-0732">Signal</keyword>
<keyword evidence="3" id="KW-0998">Cell outer membrane</keyword>
<evidence type="ECO:0000259" key="4">
    <source>
        <dbReference type="Pfam" id="PF13525"/>
    </source>
</evidence>
<evidence type="ECO:0000313" key="6">
    <source>
        <dbReference type="Proteomes" id="UP000745859"/>
    </source>
</evidence>
<dbReference type="Proteomes" id="UP000745859">
    <property type="component" value="Unassembled WGS sequence"/>
</dbReference>
<evidence type="ECO:0000313" key="5">
    <source>
        <dbReference type="EMBL" id="NIJ44969.1"/>
    </source>
</evidence>
<sequence length="271" mass="31572">MYKIFKYSLIVVLATVTLSSCGKYNKVLNKGTGLERYNMANSLYKEGDYDKAIRLYELVMPQYASKPQAEVITFRLADSNYNIKDYLTAVYYYEKFIRSYPKSTEIESGQYRIAESYFQLSPKYSVTQTDTQKALEAFQNFIDNNPDSKKIAEANKRVDELNLKLEKKAFEIAKQYFKIGNYKSAIVAFDNVILDYLGTSYKEEAMFYKFKSAYELGINSVVHKKEDRIKDALKAYTRYKKAFPASEYLKEADGLYEKLIKEKQPKQQQNS</sequence>
<comment type="caution">
    <text evidence="5">The sequence shown here is derived from an EMBL/GenBank/DDBJ whole genome shotgun (WGS) entry which is preliminary data.</text>
</comment>
<dbReference type="PROSITE" id="PS51257">
    <property type="entry name" value="PROKAR_LIPOPROTEIN"/>
    <property type="match status" value="1"/>
</dbReference>
<name>A0ABX0U7Z9_9FLAO</name>
<evidence type="ECO:0000256" key="1">
    <source>
        <dbReference type="ARBA" id="ARBA00022729"/>
    </source>
</evidence>
<dbReference type="RefSeq" id="WP_167185968.1">
    <property type="nucleotide sequence ID" value="NZ_JAASQL010000001.1"/>
</dbReference>
<accession>A0ABX0U7Z9</accession>
<dbReference type="Gene3D" id="1.25.40.10">
    <property type="entry name" value="Tetratricopeptide repeat domain"/>
    <property type="match status" value="1"/>
</dbReference>
<dbReference type="InterPro" id="IPR017689">
    <property type="entry name" value="BamD"/>
</dbReference>
<keyword evidence="2" id="KW-0472">Membrane</keyword>
<dbReference type="Pfam" id="PF13525">
    <property type="entry name" value="YfiO"/>
    <property type="match status" value="1"/>
</dbReference>